<protein>
    <submittedName>
        <fullName evidence="3">Uncharacterized protein</fullName>
    </submittedName>
</protein>
<keyword evidence="4" id="KW-1185">Reference proteome</keyword>
<name>A0A975FMG1_9MICO</name>
<evidence type="ECO:0000256" key="1">
    <source>
        <dbReference type="SAM" id="MobiDB-lite"/>
    </source>
</evidence>
<dbReference type="AlphaFoldDB" id="A0A975FMG1"/>
<feature type="transmembrane region" description="Helical" evidence="2">
    <location>
        <begin position="49"/>
        <end position="70"/>
    </location>
</feature>
<sequence>MSDTTPTIPLPDGAPALDGTPASAAAPVDGSPASAAASPAAPAGPRIRWAAILWGTVFAVIAAVSLAVLLDAPRRIAFAEWIGALSPGLATLYGVLILGGIVLLVGLLGLIRGAERRFAARRAAEDSAVDAGAH</sequence>
<accession>A0A975FMG1</accession>
<evidence type="ECO:0000313" key="4">
    <source>
        <dbReference type="Proteomes" id="UP000671914"/>
    </source>
</evidence>
<keyword evidence="2" id="KW-0812">Transmembrane</keyword>
<keyword evidence="2" id="KW-0472">Membrane</keyword>
<evidence type="ECO:0000256" key="2">
    <source>
        <dbReference type="SAM" id="Phobius"/>
    </source>
</evidence>
<reference evidence="3" key="1">
    <citation type="submission" date="2021-03" db="EMBL/GenBank/DDBJ databases">
        <title>Agromyces archimandritus sp. nov., isolated from the cockroach Archimandrita tessellata.</title>
        <authorList>
            <person name="Guzman J."/>
            <person name="Ortuzar M."/>
            <person name="Poehlein A."/>
            <person name="Daniel R."/>
            <person name="Trujillo M."/>
            <person name="Vilcinskas A."/>
        </authorList>
    </citation>
    <scope>NUCLEOTIDE SEQUENCE</scope>
    <source>
        <strain evidence="3">G127AT</strain>
    </source>
</reference>
<dbReference type="EMBL" id="CP071696">
    <property type="protein sequence ID" value="QTX03691.1"/>
    <property type="molecule type" value="Genomic_DNA"/>
</dbReference>
<proteinExistence type="predicted"/>
<dbReference type="Proteomes" id="UP000671914">
    <property type="component" value="Chromosome"/>
</dbReference>
<feature type="transmembrane region" description="Helical" evidence="2">
    <location>
        <begin position="90"/>
        <end position="111"/>
    </location>
</feature>
<evidence type="ECO:0000313" key="3">
    <source>
        <dbReference type="EMBL" id="QTX03691.1"/>
    </source>
</evidence>
<organism evidence="3 4">
    <name type="scientific">Agromyces archimandritae</name>
    <dbReference type="NCBI Taxonomy" id="2781962"/>
    <lineage>
        <taxon>Bacteria</taxon>
        <taxon>Bacillati</taxon>
        <taxon>Actinomycetota</taxon>
        <taxon>Actinomycetes</taxon>
        <taxon>Micrococcales</taxon>
        <taxon>Microbacteriaceae</taxon>
        <taxon>Agromyces</taxon>
    </lineage>
</organism>
<gene>
    <name evidence="3" type="ORF">G127AT_10125</name>
</gene>
<dbReference type="RefSeq" id="WP_210896535.1">
    <property type="nucleotide sequence ID" value="NZ_CP071696.1"/>
</dbReference>
<keyword evidence="2" id="KW-1133">Transmembrane helix</keyword>
<feature type="region of interest" description="Disordered" evidence="1">
    <location>
        <begin position="21"/>
        <end position="41"/>
    </location>
</feature>
<dbReference type="KEGG" id="aarc:G127AT_10125"/>